<sequence>MFIRRSKYECEKLIAKQRIETLERIICPDGHDYKKVGTKTVAFDTLFGNDLVHDVYVCSRCGKVRE</sequence>
<dbReference type="AlphaFoldDB" id="A0A1G6B438"/>
<keyword evidence="2" id="KW-1185">Reference proteome</keyword>
<dbReference type="STRING" id="1732.SAMN02910417_01122"/>
<dbReference type="Proteomes" id="UP000199228">
    <property type="component" value="Unassembled WGS sequence"/>
</dbReference>
<organism evidence="1 2">
    <name type="scientific">Eubacterium oxidoreducens</name>
    <dbReference type="NCBI Taxonomy" id="1732"/>
    <lineage>
        <taxon>Bacteria</taxon>
        <taxon>Bacillati</taxon>
        <taxon>Bacillota</taxon>
        <taxon>Clostridia</taxon>
        <taxon>Eubacteriales</taxon>
        <taxon>Eubacteriaceae</taxon>
        <taxon>Eubacterium</taxon>
    </lineage>
</organism>
<proteinExistence type="predicted"/>
<dbReference type="RefSeq" id="WP_090173107.1">
    <property type="nucleotide sequence ID" value="NZ_FMXR01000008.1"/>
</dbReference>
<evidence type="ECO:0000313" key="1">
    <source>
        <dbReference type="EMBL" id="SDB15183.1"/>
    </source>
</evidence>
<accession>A0A1G6B438</accession>
<evidence type="ECO:0000313" key="2">
    <source>
        <dbReference type="Proteomes" id="UP000199228"/>
    </source>
</evidence>
<protein>
    <submittedName>
        <fullName evidence="1">Uncharacterized protein</fullName>
    </submittedName>
</protein>
<reference evidence="1 2" key="1">
    <citation type="submission" date="2016-10" db="EMBL/GenBank/DDBJ databases">
        <authorList>
            <person name="de Groot N.N."/>
        </authorList>
    </citation>
    <scope>NUCLEOTIDE SEQUENCE [LARGE SCALE GENOMIC DNA]</scope>
    <source>
        <strain evidence="1 2">DSM 3217</strain>
    </source>
</reference>
<dbReference type="EMBL" id="FMXR01000008">
    <property type="protein sequence ID" value="SDB15183.1"/>
    <property type="molecule type" value="Genomic_DNA"/>
</dbReference>
<gene>
    <name evidence="1" type="ORF">SAMN02910417_01122</name>
</gene>
<name>A0A1G6B438_EUBOX</name>